<comment type="subcellular location">
    <subcellularLocation>
        <location evidence="2">Cytoplasm</location>
        <location evidence="2">Cytoskeleton</location>
        <location evidence="2">Microtubule organizing center</location>
        <location evidence="2">Centrosome</location>
    </subcellularLocation>
    <subcellularLocation>
        <location evidence="1">Cytoplasm</location>
        <location evidence="1">Cytoskeleton</location>
        <location evidence="1">Spindle</location>
    </subcellularLocation>
</comment>
<dbReference type="AlphaFoldDB" id="A0AAN9VHI5"/>
<dbReference type="GO" id="GO:0005819">
    <property type="term" value="C:spindle"/>
    <property type="evidence" value="ECO:0007669"/>
    <property type="project" value="UniProtKB-SubCell"/>
</dbReference>
<dbReference type="GO" id="GO:0005813">
    <property type="term" value="C:centrosome"/>
    <property type="evidence" value="ECO:0007669"/>
    <property type="project" value="UniProtKB-SubCell"/>
</dbReference>
<keyword evidence="4" id="KW-0963">Cytoplasm</keyword>
<evidence type="ECO:0000256" key="3">
    <source>
        <dbReference type="ARBA" id="ARBA00007286"/>
    </source>
</evidence>
<keyword evidence="8" id="KW-1185">Reference proteome</keyword>
<reference evidence="7 8" key="1">
    <citation type="submission" date="2024-03" db="EMBL/GenBank/DDBJ databases">
        <title>The genome assembly and annotation of the cricket Gryllus longicercus Weissman &amp; Gray.</title>
        <authorList>
            <person name="Szrajer S."/>
            <person name="Gray D."/>
            <person name="Ylla G."/>
        </authorList>
    </citation>
    <scope>NUCLEOTIDE SEQUENCE [LARGE SCALE GENOMIC DNA]</scope>
    <source>
        <strain evidence="7">DAG 2021-001</strain>
        <tissue evidence="7">Whole body minus gut</tissue>
    </source>
</reference>
<evidence type="ECO:0000256" key="6">
    <source>
        <dbReference type="SAM" id="MobiDB-lite"/>
    </source>
</evidence>
<name>A0AAN9VHI5_9ORTH</name>
<evidence type="ECO:0000256" key="4">
    <source>
        <dbReference type="ARBA" id="ARBA00022490"/>
    </source>
</evidence>
<proteinExistence type="inferred from homology"/>
<feature type="region of interest" description="Disordered" evidence="6">
    <location>
        <begin position="60"/>
        <end position="91"/>
    </location>
</feature>
<evidence type="ECO:0000313" key="8">
    <source>
        <dbReference type="Proteomes" id="UP001378592"/>
    </source>
</evidence>
<dbReference type="Proteomes" id="UP001378592">
    <property type="component" value="Unassembled WGS sequence"/>
</dbReference>
<dbReference type="PANTHER" id="PTHR28578:SF2">
    <property type="entry name" value="MITOTIC-SPINDLE ORGANIZING PROTEIN 2"/>
    <property type="match status" value="1"/>
</dbReference>
<feature type="compositionally biased region" description="Low complexity" evidence="6">
    <location>
        <begin position="70"/>
        <end position="91"/>
    </location>
</feature>
<dbReference type="PANTHER" id="PTHR28578">
    <property type="entry name" value="MITOTIC-SPINDLE ORGANIZING PROTEIN 2A-RELATED"/>
    <property type="match status" value="1"/>
</dbReference>
<dbReference type="InterPro" id="IPR024332">
    <property type="entry name" value="MOZART2"/>
</dbReference>
<evidence type="ECO:0000256" key="5">
    <source>
        <dbReference type="ARBA" id="ARBA00023212"/>
    </source>
</evidence>
<comment type="similarity">
    <text evidence="3">Belongs to the MOZART2 family.</text>
</comment>
<keyword evidence="5" id="KW-0206">Cytoskeleton</keyword>
<evidence type="ECO:0000313" key="7">
    <source>
        <dbReference type="EMBL" id="KAK7865054.1"/>
    </source>
</evidence>
<gene>
    <name evidence="7" type="ORF">R5R35_007181</name>
</gene>
<dbReference type="Pfam" id="PF12926">
    <property type="entry name" value="MOZART2"/>
    <property type="match status" value="1"/>
</dbReference>
<sequence>MHYQDSLRTELQHENDFVALSQNAGIDIHPRVLRILMQLLELNVHPSVLHLVLQKICANHPSGKRSKAGSTNNRSRSSTSSHSSAKSSEKM</sequence>
<evidence type="ECO:0000256" key="1">
    <source>
        <dbReference type="ARBA" id="ARBA00004186"/>
    </source>
</evidence>
<accession>A0AAN9VHI5</accession>
<protein>
    <submittedName>
        <fullName evidence="7">Uncharacterized protein</fullName>
    </submittedName>
</protein>
<comment type="caution">
    <text evidence="7">The sequence shown here is derived from an EMBL/GenBank/DDBJ whole genome shotgun (WGS) entry which is preliminary data.</text>
</comment>
<evidence type="ECO:0000256" key="2">
    <source>
        <dbReference type="ARBA" id="ARBA00004300"/>
    </source>
</evidence>
<dbReference type="EMBL" id="JAZDUA010000187">
    <property type="protein sequence ID" value="KAK7865054.1"/>
    <property type="molecule type" value="Genomic_DNA"/>
</dbReference>
<organism evidence="7 8">
    <name type="scientific">Gryllus longicercus</name>
    <dbReference type="NCBI Taxonomy" id="2509291"/>
    <lineage>
        <taxon>Eukaryota</taxon>
        <taxon>Metazoa</taxon>
        <taxon>Ecdysozoa</taxon>
        <taxon>Arthropoda</taxon>
        <taxon>Hexapoda</taxon>
        <taxon>Insecta</taxon>
        <taxon>Pterygota</taxon>
        <taxon>Neoptera</taxon>
        <taxon>Polyneoptera</taxon>
        <taxon>Orthoptera</taxon>
        <taxon>Ensifera</taxon>
        <taxon>Gryllidea</taxon>
        <taxon>Grylloidea</taxon>
        <taxon>Gryllidae</taxon>
        <taxon>Gryllinae</taxon>
        <taxon>Gryllus</taxon>
    </lineage>
</organism>